<sequence>MDRVIAYALAVGVISGPFISAALYALRQAGRVLARRWDAWEHAALTCPHRSHLRRYRWPINTICAVRIGTEWINAIRRRPT</sequence>
<evidence type="ECO:0000256" key="1">
    <source>
        <dbReference type="SAM" id="Phobius"/>
    </source>
</evidence>
<gene>
    <name evidence="2" type="ORF">AB5J55_35190</name>
</gene>
<reference evidence="2" key="1">
    <citation type="submission" date="2024-07" db="EMBL/GenBank/DDBJ databases">
        <authorList>
            <person name="Yu S.T."/>
        </authorList>
    </citation>
    <scope>NUCLEOTIDE SEQUENCE</scope>
    <source>
        <strain evidence="2">R11</strain>
    </source>
</reference>
<dbReference type="AlphaFoldDB" id="A0AB39N7W1"/>
<evidence type="ECO:0000313" key="2">
    <source>
        <dbReference type="EMBL" id="XDQ14521.1"/>
    </source>
</evidence>
<name>A0AB39N7W1_9ACTN</name>
<dbReference type="RefSeq" id="WP_369274483.1">
    <property type="nucleotide sequence ID" value="NZ_CP163432.1"/>
</dbReference>
<keyword evidence="1" id="KW-0472">Membrane</keyword>
<keyword evidence="1" id="KW-0812">Transmembrane</keyword>
<accession>A0AB39N7W1</accession>
<keyword evidence="1" id="KW-1133">Transmembrane helix</keyword>
<proteinExistence type="predicted"/>
<organism evidence="2">
    <name type="scientific">Streptomyces sp. R11</name>
    <dbReference type="NCBI Taxonomy" id="3238625"/>
    <lineage>
        <taxon>Bacteria</taxon>
        <taxon>Bacillati</taxon>
        <taxon>Actinomycetota</taxon>
        <taxon>Actinomycetes</taxon>
        <taxon>Kitasatosporales</taxon>
        <taxon>Streptomycetaceae</taxon>
        <taxon>Streptomyces</taxon>
    </lineage>
</organism>
<dbReference type="EMBL" id="CP163432">
    <property type="protein sequence ID" value="XDQ14521.1"/>
    <property type="molecule type" value="Genomic_DNA"/>
</dbReference>
<feature type="transmembrane region" description="Helical" evidence="1">
    <location>
        <begin position="6"/>
        <end position="26"/>
    </location>
</feature>
<protein>
    <submittedName>
        <fullName evidence="2">Uncharacterized protein</fullName>
    </submittedName>
</protein>